<dbReference type="InterPro" id="IPR013926">
    <property type="entry name" value="CGI121/TPRKB"/>
</dbReference>
<evidence type="ECO:0000313" key="9">
    <source>
        <dbReference type="EMBL" id="OJT13531.1"/>
    </source>
</evidence>
<reference evidence="9 10" key="1">
    <citation type="submission" date="2016-10" db="EMBL/GenBank/DDBJ databases">
        <title>Genome sequence of the basidiomycete white-rot fungus Trametes pubescens.</title>
        <authorList>
            <person name="Makela M.R."/>
            <person name="Granchi Z."/>
            <person name="Peng M."/>
            <person name="De Vries R.P."/>
            <person name="Grigoriev I."/>
            <person name="Riley R."/>
            <person name="Hilden K."/>
        </authorList>
    </citation>
    <scope>NUCLEOTIDE SEQUENCE [LARGE SCALE GENOMIC DNA]</scope>
    <source>
        <strain evidence="9 10">FBCC735</strain>
    </source>
</reference>
<comment type="function">
    <text evidence="7">Component of the EKC/KEOPS complex that is required for the formation of a threonylcarbamoyl group on adenosine at position 37 (t(6)A37) in tRNAs that read codons beginning with adenine. The complex is probably involved in the transfer of the threonylcarbamoyl moiety of threonylcarbamoyl-AMP (TC-AMP) to the N6 group of A37. CGI121 acts as an allosteric effector that regulates the t(6)A activity of the complex. The EKC/KEOPS complex also promotes both telomere uncapping and telomere elongation. The complex is required for efficient recruitment of transcriptional coactivators. CGI121 is not required for tRNA modification.</text>
</comment>
<evidence type="ECO:0000256" key="8">
    <source>
        <dbReference type="RuleBase" id="RU004398"/>
    </source>
</evidence>
<dbReference type="InterPro" id="IPR036504">
    <property type="entry name" value="CGI121/TPRKB_sf"/>
</dbReference>
<evidence type="ECO:0000256" key="5">
    <source>
        <dbReference type="ARBA" id="ARBA00022694"/>
    </source>
</evidence>
<gene>
    <name evidence="9" type="ORF">TRAPUB_9927</name>
</gene>
<evidence type="ECO:0000256" key="1">
    <source>
        <dbReference type="ARBA" id="ARBA00004123"/>
    </source>
</evidence>
<dbReference type="OMA" id="IVCRMST"/>
<keyword evidence="5" id="KW-0819">tRNA processing</keyword>
<comment type="caution">
    <text evidence="9">The sequence shown here is derived from an EMBL/GenBank/DDBJ whole genome shotgun (WGS) entry which is preliminary data.</text>
</comment>
<evidence type="ECO:0000256" key="2">
    <source>
        <dbReference type="ARBA" id="ARBA00005546"/>
    </source>
</evidence>
<dbReference type="GO" id="GO:0000408">
    <property type="term" value="C:EKC/KEOPS complex"/>
    <property type="evidence" value="ECO:0007669"/>
    <property type="project" value="TreeGrafter"/>
</dbReference>
<accession>A0A1M2W101</accession>
<dbReference type="AlphaFoldDB" id="A0A1M2W101"/>
<dbReference type="GO" id="GO:0002949">
    <property type="term" value="P:tRNA threonylcarbamoyladenosine modification"/>
    <property type="evidence" value="ECO:0007669"/>
    <property type="project" value="TreeGrafter"/>
</dbReference>
<name>A0A1M2W101_TRAPU</name>
<sequence length="202" mass="22092">MQTFRYDHLPTEISTVHVALYTDVENSAALRSRIVRASQLEGAEGDAEREAVNFAFIEARLICSVLHLQTAVYQALLAQAQGALRTKTVHSEILWALNPTNNITEAIRRYGVADASKSLIVVRIGSPDLEQGDVNEQMHKVVEGTLAPLDELSDITDWASIKKYYKLNGEAAVKAAAKDPAREQAIVNEIVTSSVAMKSVMG</sequence>
<comment type="subcellular location">
    <subcellularLocation>
        <location evidence="1">Nucleus</location>
    </subcellularLocation>
</comment>
<dbReference type="SUPFAM" id="SSF143870">
    <property type="entry name" value="PF0523-like"/>
    <property type="match status" value="1"/>
</dbReference>
<dbReference type="GO" id="GO:0005829">
    <property type="term" value="C:cytosol"/>
    <property type="evidence" value="ECO:0007669"/>
    <property type="project" value="TreeGrafter"/>
</dbReference>
<dbReference type="GO" id="GO:0005634">
    <property type="term" value="C:nucleus"/>
    <property type="evidence" value="ECO:0007669"/>
    <property type="project" value="UniProtKB-SubCell"/>
</dbReference>
<dbReference type="PANTHER" id="PTHR15840:SF10">
    <property type="entry name" value="EKC_KEOPS COMPLEX SUBUNIT TPRKB"/>
    <property type="match status" value="1"/>
</dbReference>
<dbReference type="Gene3D" id="3.30.2380.10">
    <property type="entry name" value="CGI121/TPRKB"/>
    <property type="match status" value="1"/>
</dbReference>
<proteinExistence type="inferred from homology"/>
<dbReference type="Proteomes" id="UP000184267">
    <property type="component" value="Unassembled WGS sequence"/>
</dbReference>
<dbReference type="STRING" id="154538.A0A1M2W101"/>
<evidence type="ECO:0000256" key="4">
    <source>
        <dbReference type="ARBA" id="ARBA00016009"/>
    </source>
</evidence>
<keyword evidence="6 8" id="KW-0539">Nucleus</keyword>
<evidence type="ECO:0000256" key="7">
    <source>
        <dbReference type="ARBA" id="ARBA00025043"/>
    </source>
</evidence>
<dbReference type="EMBL" id="MNAD01000397">
    <property type="protein sequence ID" value="OJT13531.1"/>
    <property type="molecule type" value="Genomic_DNA"/>
</dbReference>
<comment type="similarity">
    <text evidence="2 8">Belongs to the CGI121/TPRKB family.</text>
</comment>
<dbReference type="OrthoDB" id="329139at2759"/>
<evidence type="ECO:0000256" key="6">
    <source>
        <dbReference type="ARBA" id="ARBA00023242"/>
    </source>
</evidence>
<organism evidence="9 10">
    <name type="scientific">Trametes pubescens</name>
    <name type="common">White-rot fungus</name>
    <dbReference type="NCBI Taxonomy" id="154538"/>
    <lineage>
        <taxon>Eukaryota</taxon>
        <taxon>Fungi</taxon>
        <taxon>Dikarya</taxon>
        <taxon>Basidiomycota</taxon>
        <taxon>Agaricomycotina</taxon>
        <taxon>Agaricomycetes</taxon>
        <taxon>Polyporales</taxon>
        <taxon>Polyporaceae</taxon>
        <taxon>Trametes</taxon>
    </lineage>
</organism>
<keyword evidence="10" id="KW-1185">Reference proteome</keyword>
<protein>
    <recommendedName>
        <fullName evidence="4">EKC/KEOPS complex subunit CGI121</fullName>
    </recommendedName>
    <alternativeName>
        <fullName evidence="3">EKC/KEOPS complex subunit cgi121</fullName>
    </alternativeName>
</protein>
<evidence type="ECO:0000313" key="10">
    <source>
        <dbReference type="Proteomes" id="UP000184267"/>
    </source>
</evidence>
<dbReference type="PANTHER" id="PTHR15840">
    <property type="entry name" value="CGI-121 FAMILY MEMBER"/>
    <property type="match status" value="1"/>
</dbReference>
<dbReference type="Pfam" id="PF08617">
    <property type="entry name" value="CGI-121"/>
    <property type="match status" value="1"/>
</dbReference>
<evidence type="ECO:0000256" key="3">
    <source>
        <dbReference type="ARBA" id="ARBA00015316"/>
    </source>
</evidence>